<dbReference type="Pfam" id="PF18813">
    <property type="entry name" value="PBECR4"/>
    <property type="match status" value="1"/>
</dbReference>
<name>A0A1I5WEC5_9FIRM</name>
<dbReference type="OrthoDB" id="2045229at2"/>
<keyword evidence="3" id="KW-1185">Reference proteome</keyword>
<organism evidence="2 3">
    <name type="scientific">Butyrivibrio proteoclasticus</name>
    <dbReference type="NCBI Taxonomy" id="43305"/>
    <lineage>
        <taxon>Bacteria</taxon>
        <taxon>Bacillati</taxon>
        <taxon>Bacillota</taxon>
        <taxon>Clostridia</taxon>
        <taxon>Lachnospirales</taxon>
        <taxon>Lachnospiraceae</taxon>
        <taxon>Butyrivibrio</taxon>
    </lineage>
</organism>
<evidence type="ECO:0000313" key="3">
    <source>
        <dbReference type="Proteomes" id="UP000182624"/>
    </source>
</evidence>
<accession>A0A1I5WEC5</accession>
<dbReference type="InterPro" id="IPR041420">
    <property type="entry name" value="PBECR4"/>
</dbReference>
<evidence type="ECO:0000259" key="1">
    <source>
        <dbReference type="Pfam" id="PF18813"/>
    </source>
</evidence>
<evidence type="ECO:0000313" key="2">
    <source>
        <dbReference type="EMBL" id="SFQ18092.1"/>
    </source>
</evidence>
<reference evidence="3" key="1">
    <citation type="submission" date="2016-10" db="EMBL/GenBank/DDBJ databases">
        <authorList>
            <person name="Varghese N."/>
            <person name="Submissions S."/>
        </authorList>
    </citation>
    <scope>NUCLEOTIDE SEQUENCE [LARGE SCALE GENOMIC DNA]</scope>
    <source>
        <strain evidence="3">P18</strain>
    </source>
</reference>
<gene>
    <name evidence="2" type="ORF">SAMN04487928_1228</name>
</gene>
<feature type="domain" description="Phage-Barnase-EndoU-ColicinE5/D-RelE like nuclease 4" evidence="1">
    <location>
        <begin position="41"/>
        <end position="204"/>
    </location>
</feature>
<sequence>MATYHNPSSDLRKKVAKMTMKPCSTLLRGFYYVKGYLMDLIYQAAAKYVALQQYEYEFVLSHRRKTRKIKLSFSDKEFFHLAGLQHLTDIQIPRNKNKTLDYILFSRAITDETIGKSKFFREKIPEGNIKSRIEELRFLEEYLDTDNIIKIFSIKNQRYLSSLIDADYIIESQISAGITVYIFLKCINDATGECRLISFFKKENIAYGGDILYWMMKTKHNIFTGKKIILYKHPKYSKEV</sequence>
<dbReference type="AlphaFoldDB" id="A0A1I5WEC5"/>
<dbReference type="RefSeq" id="WP_074889840.1">
    <property type="nucleotide sequence ID" value="NZ_FOXO01000022.1"/>
</dbReference>
<protein>
    <recommendedName>
        <fullName evidence="1">Phage-Barnase-EndoU-ColicinE5/D-RelE like nuclease 4 domain-containing protein</fullName>
    </recommendedName>
</protein>
<dbReference type="EMBL" id="FOXO01000022">
    <property type="protein sequence ID" value="SFQ18092.1"/>
    <property type="molecule type" value="Genomic_DNA"/>
</dbReference>
<dbReference type="Proteomes" id="UP000182624">
    <property type="component" value="Unassembled WGS sequence"/>
</dbReference>
<proteinExistence type="predicted"/>